<feature type="disulfide bond" evidence="4">
    <location>
        <begin position="190"/>
        <end position="217"/>
    </location>
</feature>
<feature type="domain" description="Sushi" evidence="7">
    <location>
        <begin position="300"/>
        <end position="356"/>
    </location>
</feature>
<feature type="domain" description="Ig-like" evidence="6">
    <location>
        <begin position="36"/>
        <end position="145"/>
    </location>
</feature>
<reference evidence="8" key="1">
    <citation type="submission" date="2021-06" db="EMBL/GenBank/DDBJ databases">
        <authorList>
            <person name="Hodson N. C."/>
            <person name="Mongue J. A."/>
            <person name="Jaron S. K."/>
        </authorList>
    </citation>
    <scope>NUCLEOTIDE SEQUENCE</scope>
</reference>
<feature type="domain" description="Sushi" evidence="7">
    <location>
        <begin position="248"/>
        <end position="299"/>
    </location>
</feature>
<evidence type="ECO:0000259" key="6">
    <source>
        <dbReference type="PROSITE" id="PS50835"/>
    </source>
</evidence>
<evidence type="ECO:0000313" key="9">
    <source>
        <dbReference type="Proteomes" id="UP000708208"/>
    </source>
</evidence>
<keyword evidence="2" id="KW-0677">Repeat</keyword>
<evidence type="ECO:0000256" key="4">
    <source>
        <dbReference type="PROSITE-ProRule" id="PRU00302"/>
    </source>
</evidence>
<evidence type="ECO:0000313" key="8">
    <source>
        <dbReference type="EMBL" id="CAG7716179.1"/>
    </source>
</evidence>
<evidence type="ECO:0000256" key="3">
    <source>
        <dbReference type="ARBA" id="ARBA00023157"/>
    </source>
</evidence>
<feature type="region of interest" description="Disordered" evidence="5">
    <location>
        <begin position="422"/>
        <end position="450"/>
    </location>
</feature>
<dbReference type="PROSITE" id="PS50923">
    <property type="entry name" value="SUSHI"/>
    <property type="match status" value="4"/>
</dbReference>
<dbReference type="EMBL" id="CAJVCH010036470">
    <property type="protein sequence ID" value="CAG7716179.1"/>
    <property type="molecule type" value="Genomic_DNA"/>
</dbReference>
<evidence type="ECO:0000256" key="1">
    <source>
        <dbReference type="ARBA" id="ARBA00022729"/>
    </source>
</evidence>
<dbReference type="InterPro" id="IPR051277">
    <property type="entry name" value="SEZ6_CSMD_C4BPB_Regulators"/>
</dbReference>
<dbReference type="PANTHER" id="PTHR45656:SF4">
    <property type="entry name" value="PROTEIN CBR-CLEC-78"/>
    <property type="match status" value="1"/>
</dbReference>
<feature type="disulfide bond" evidence="4">
    <location>
        <begin position="270"/>
        <end position="297"/>
    </location>
</feature>
<dbReference type="Proteomes" id="UP000708208">
    <property type="component" value="Unassembled WGS sequence"/>
</dbReference>
<dbReference type="InterPro" id="IPR007110">
    <property type="entry name" value="Ig-like_dom"/>
</dbReference>
<keyword evidence="3 4" id="KW-1015">Disulfide bond</keyword>
<feature type="domain" description="Sushi" evidence="7">
    <location>
        <begin position="162"/>
        <end position="219"/>
    </location>
</feature>
<dbReference type="AlphaFoldDB" id="A0A8J2NVK0"/>
<comment type="caution">
    <text evidence="8">The sequence shown here is derived from an EMBL/GenBank/DDBJ whole genome shotgun (WGS) entry which is preliminary data.</text>
</comment>
<keyword evidence="4" id="KW-0768">Sushi</keyword>
<name>A0A8J2NVK0_9HEXA</name>
<dbReference type="CDD" id="cd00033">
    <property type="entry name" value="CCP"/>
    <property type="match status" value="4"/>
</dbReference>
<evidence type="ECO:0000259" key="7">
    <source>
        <dbReference type="PROSITE" id="PS50923"/>
    </source>
</evidence>
<dbReference type="InterPro" id="IPR000436">
    <property type="entry name" value="Sushi_SCR_CCP_dom"/>
</dbReference>
<evidence type="ECO:0000256" key="2">
    <source>
        <dbReference type="ARBA" id="ARBA00022737"/>
    </source>
</evidence>
<keyword evidence="9" id="KW-1185">Reference proteome</keyword>
<evidence type="ECO:0000256" key="5">
    <source>
        <dbReference type="SAM" id="MobiDB-lite"/>
    </source>
</evidence>
<gene>
    <name evidence="8" type="ORF">AFUS01_LOCUS5706</name>
</gene>
<feature type="disulfide bond" evidence="4">
    <location>
        <begin position="389"/>
        <end position="416"/>
    </location>
</feature>
<dbReference type="SMART" id="SM00032">
    <property type="entry name" value="CCP"/>
    <property type="match status" value="4"/>
</dbReference>
<comment type="caution">
    <text evidence="4">Lacks conserved residue(s) required for the propagation of feature annotation.</text>
</comment>
<sequence length="450" mass="49355">MSGNVNRKCVSGLWLGRSPKCVGNSQQNDYALDKPPTILFRYVNGSMIQSNDGKLVIYTGTTLHMECLWIRKYGTPKWEISNPHKEREGKIEEANKDKEAGSVPDYLRRNYKEGWAPAEEGRDNSLEFRLTIDNAQDEDSGSYTCVTPSRHRHRVQILVKTVDCRPLPEHPDLNYSTTNTQLGTKVTFQCRSGNALVGAQEIVCLASGNWSALLPKCENVECADISLLPAMAPLQFTSVSKNGTVKKNETAPPKITVINRDVGGKAIFTCAPGYILQGSNEAICQSNGEWSSAIPLCREVECPEPASPENGFVSGNPPYKAGDLAQFDCHQGYMMEGQPIVACQDNGKWSRASTVKCVQACTYPGTTIGGTISQVKFYYGILETVTFDCTEGYELQGARMLHCLKNGKWSNSIPVCKALGDKSQAQNDGSESNQKSGKKSDNKSKYSAVN</sequence>
<dbReference type="PANTHER" id="PTHR45656">
    <property type="entry name" value="PROTEIN CBR-CLEC-78"/>
    <property type="match status" value="1"/>
</dbReference>
<dbReference type="OrthoDB" id="5804959at2759"/>
<organism evidence="8 9">
    <name type="scientific">Allacma fusca</name>
    <dbReference type="NCBI Taxonomy" id="39272"/>
    <lineage>
        <taxon>Eukaryota</taxon>
        <taxon>Metazoa</taxon>
        <taxon>Ecdysozoa</taxon>
        <taxon>Arthropoda</taxon>
        <taxon>Hexapoda</taxon>
        <taxon>Collembola</taxon>
        <taxon>Symphypleona</taxon>
        <taxon>Sminthuridae</taxon>
        <taxon>Allacma</taxon>
    </lineage>
</organism>
<accession>A0A8J2NVK0</accession>
<feature type="domain" description="Sushi" evidence="7">
    <location>
        <begin position="359"/>
        <end position="418"/>
    </location>
</feature>
<feature type="compositionally biased region" description="Polar residues" evidence="5">
    <location>
        <begin position="423"/>
        <end position="435"/>
    </location>
</feature>
<proteinExistence type="predicted"/>
<keyword evidence="1" id="KW-0732">Signal</keyword>
<dbReference type="PROSITE" id="PS50835">
    <property type="entry name" value="IG_LIKE"/>
    <property type="match status" value="1"/>
</dbReference>
<dbReference type="Pfam" id="PF00084">
    <property type="entry name" value="Sushi"/>
    <property type="match status" value="4"/>
</dbReference>
<protein>
    <submittedName>
        <fullName evidence="8">Uncharacterized protein</fullName>
    </submittedName>
</protein>